<reference evidence="2" key="1">
    <citation type="journal article" date="2014" name="Genome Announc.">
        <title>Draft Genome Sequence of the algae degrading bacterium Pseudomonas mendocina AD6.</title>
        <authorList>
            <person name="Barney B.M."/>
            <person name="Lenneman E.M."/>
        </authorList>
    </citation>
    <scope>NUCLEOTIDE SEQUENCE [LARGE SCALE GENOMIC DNA]</scope>
    <source>
        <strain evidence="2">AD6</strain>
    </source>
</reference>
<dbReference type="EMBL" id="JFJN01000051">
    <property type="protein sequence ID" value="EZH79568.1"/>
    <property type="molecule type" value="Genomic_DNA"/>
</dbReference>
<evidence type="ECO:0000313" key="2">
    <source>
        <dbReference type="Proteomes" id="UP000023842"/>
    </source>
</evidence>
<proteinExistence type="predicted"/>
<organism evidence="1 2">
    <name type="scientific">Ectopseudomonas composti</name>
    <dbReference type="NCBI Taxonomy" id="658457"/>
    <lineage>
        <taxon>Bacteria</taxon>
        <taxon>Pseudomonadati</taxon>
        <taxon>Pseudomonadota</taxon>
        <taxon>Gammaproteobacteria</taxon>
        <taxon>Pseudomonadales</taxon>
        <taxon>Pseudomonadaceae</taxon>
        <taxon>Ectopseudomonas</taxon>
    </lineage>
</organism>
<keyword evidence="2" id="KW-1185">Reference proteome</keyword>
<dbReference type="Proteomes" id="UP000023842">
    <property type="component" value="Unassembled WGS sequence"/>
</dbReference>
<name>A0ABN0SAT9_9GAMM</name>
<protein>
    <submittedName>
        <fullName evidence="1">Toxin-antitoxin system protein</fullName>
    </submittedName>
</protein>
<sequence>MSASRVNRRFGGAPKTRMIVCIEKHTIEKLDQFVEAIGERRPGQGNRSEFVRQAIEEKMQRECA</sequence>
<evidence type="ECO:0000313" key="1">
    <source>
        <dbReference type="EMBL" id="EZH79568.1"/>
    </source>
</evidence>
<gene>
    <name evidence="1" type="ORF">AU05_17310</name>
</gene>
<comment type="caution">
    <text evidence="1">The sequence shown here is derived from an EMBL/GenBank/DDBJ whole genome shotgun (WGS) entry which is preliminary data.</text>
</comment>
<accession>A0ABN0SAT9</accession>
<dbReference type="RefSeq" id="WP_037002567.1">
    <property type="nucleotide sequence ID" value="NZ_JFJN01000051.1"/>
</dbReference>